<evidence type="ECO:0000259" key="10">
    <source>
        <dbReference type="PROSITE" id="PS50262"/>
    </source>
</evidence>
<reference evidence="11" key="1">
    <citation type="submission" date="2023-01" db="EMBL/GenBank/DDBJ databases">
        <title>Genome assembly of the deep-sea coral Lophelia pertusa.</title>
        <authorList>
            <person name="Herrera S."/>
            <person name="Cordes E."/>
        </authorList>
    </citation>
    <scope>NUCLEOTIDE SEQUENCE</scope>
    <source>
        <strain evidence="11">USNM1676648</strain>
        <tissue evidence="11">Polyp</tissue>
    </source>
</reference>
<evidence type="ECO:0000256" key="6">
    <source>
        <dbReference type="ARBA" id="ARBA00023136"/>
    </source>
</evidence>
<dbReference type="AlphaFoldDB" id="A0A9W9YFB0"/>
<feature type="domain" description="G-protein coupled receptors family 1 profile" evidence="10">
    <location>
        <begin position="24"/>
        <end position="172"/>
    </location>
</feature>
<dbReference type="EMBL" id="MU827780">
    <property type="protein sequence ID" value="KAJ7337837.1"/>
    <property type="molecule type" value="Genomic_DNA"/>
</dbReference>
<dbReference type="PANTHER" id="PTHR24249:SF372">
    <property type="entry name" value="G-PROTEIN COUPLED RECEPTORS FAMILY 1 PROFILE DOMAIN-CONTAINING PROTEIN"/>
    <property type="match status" value="1"/>
</dbReference>
<dbReference type="OrthoDB" id="10071887at2759"/>
<evidence type="ECO:0000256" key="1">
    <source>
        <dbReference type="ARBA" id="ARBA00004651"/>
    </source>
</evidence>
<evidence type="ECO:0000313" key="11">
    <source>
        <dbReference type="EMBL" id="KAJ7337837.1"/>
    </source>
</evidence>
<evidence type="ECO:0000313" key="12">
    <source>
        <dbReference type="Proteomes" id="UP001163046"/>
    </source>
</evidence>
<organism evidence="11 12">
    <name type="scientific">Desmophyllum pertusum</name>
    <dbReference type="NCBI Taxonomy" id="174260"/>
    <lineage>
        <taxon>Eukaryota</taxon>
        <taxon>Metazoa</taxon>
        <taxon>Cnidaria</taxon>
        <taxon>Anthozoa</taxon>
        <taxon>Hexacorallia</taxon>
        <taxon>Scleractinia</taxon>
        <taxon>Caryophylliina</taxon>
        <taxon>Caryophylliidae</taxon>
        <taxon>Desmophyllum</taxon>
    </lineage>
</organism>
<evidence type="ECO:0000256" key="9">
    <source>
        <dbReference type="SAM" id="Phobius"/>
    </source>
</evidence>
<dbReference type="Proteomes" id="UP001163046">
    <property type="component" value="Unassembled WGS sequence"/>
</dbReference>
<dbReference type="PRINTS" id="PR00237">
    <property type="entry name" value="GPCRRHODOPSN"/>
</dbReference>
<dbReference type="InterPro" id="IPR017452">
    <property type="entry name" value="GPCR_Rhodpsn_7TM"/>
</dbReference>
<protein>
    <recommendedName>
        <fullName evidence="10">G-protein coupled receptors family 1 profile domain-containing protein</fullName>
    </recommendedName>
</protein>
<feature type="non-terminal residue" evidence="11">
    <location>
        <position position="172"/>
    </location>
</feature>
<dbReference type="InterPro" id="IPR050569">
    <property type="entry name" value="TAAR"/>
</dbReference>
<keyword evidence="5" id="KW-0297">G-protein coupled receptor</keyword>
<dbReference type="PANTHER" id="PTHR24249">
    <property type="entry name" value="HISTAMINE RECEPTOR-RELATED G-PROTEIN COUPLED RECEPTOR"/>
    <property type="match status" value="1"/>
</dbReference>
<dbReference type="Gene3D" id="1.20.1070.10">
    <property type="entry name" value="Rhodopsin 7-helix transmembrane proteins"/>
    <property type="match status" value="1"/>
</dbReference>
<dbReference type="PROSITE" id="PS50262">
    <property type="entry name" value="G_PROTEIN_RECEP_F1_2"/>
    <property type="match status" value="1"/>
</dbReference>
<keyword evidence="6 9" id="KW-0472">Membrane</keyword>
<name>A0A9W9YFB0_9CNID</name>
<dbReference type="GO" id="GO:0004930">
    <property type="term" value="F:G protein-coupled receptor activity"/>
    <property type="evidence" value="ECO:0007669"/>
    <property type="project" value="UniProtKB-KW"/>
</dbReference>
<accession>A0A9W9YFB0</accession>
<feature type="transmembrane region" description="Helical" evidence="9">
    <location>
        <begin position="152"/>
        <end position="171"/>
    </location>
</feature>
<feature type="non-terminal residue" evidence="11">
    <location>
        <position position="1"/>
    </location>
</feature>
<dbReference type="GO" id="GO:0005886">
    <property type="term" value="C:plasma membrane"/>
    <property type="evidence" value="ECO:0007669"/>
    <property type="project" value="UniProtKB-SubCell"/>
</dbReference>
<keyword evidence="3 9" id="KW-0812">Transmembrane</keyword>
<dbReference type="InterPro" id="IPR000276">
    <property type="entry name" value="GPCR_Rhodpsn"/>
</dbReference>
<keyword evidence="7" id="KW-0675">Receptor</keyword>
<feature type="transmembrane region" description="Helical" evidence="9">
    <location>
        <begin position="6"/>
        <end position="30"/>
    </location>
</feature>
<feature type="transmembrane region" description="Helical" evidence="9">
    <location>
        <begin position="85"/>
        <end position="106"/>
    </location>
</feature>
<evidence type="ECO:0000256" key="8">
    <source>
        <dbReference type="ARBA" id="ARBA00023224"/>
    </source>
</evidence>
<dbReference type="SUPFAM" id="SSF81321">
    <property type="entry name" value="Family A G protein-coupled receptor-like"/>
    <property type="match status" value="1"/>
</dbReference>
<evidence type="ECO:0000256" key="3">
    <source>
        <dbReference type="ARBA" id="ARBA00022692"/>
    </source>
</evidence>
<evidence type="ECO:0000256" key="4">
    <source>
        <dbReference type="ARBA" id="ARBA00022989"/>
    </source>
</evidence>
<comment type="caution">
    <text evidence="11">The sequence shown here is derived from an EMBL/GenBank/DDBJ whole genome shotgun (WGS) entry which is preliminary data.</text>
</comment>
<sequence length="172" mass="18893">NVPPQFIVFNCVINILLLITTILGNILVIICSMEDDFSSLSFPLFLLCGLATTDLAVGLVVQPLFLSMELIQLLSKEYQCVLGKAFMTVSYSVCGASLFTVTAISLDRLLAVLYHLRYANMVTAPRVVYVMTLNWFVNGFLASFTLWSGPEVFLVVMATAVATCLCLSTYAH</sequence>
<feature type="transmembrane region" description="Helical" evidence="9">
    <location>
        <begin position="42"/>
        <end position="65"/>
    </location>
</feature>
<feature type="transmembrane region" description="Helical" evidence="9">
    <location>
        <begin position="127"/>
        <end position="146"/>
    </location>
</feature>
<evidence type="ECO:0000256" key="7">
    <source>
        <dbReference type="ARBA" id="ARBA00023170"/>
    </source>
</evidence>
<dbReference type="Pfam" id="PF00001">
    <property type="entry name" value="7tm_1"/>
    <property type="match status" value="1"/>
</dbReference>
<keyword evidence="8" id="KW-0807">Transducer</keyword>
<proteinExistence type="predicted"/>
<gene>
    <name evidence="11" type="ORF">OS493_007995</name>
</gene>
<comment type="subcellular location">
    <subcellularLocation>
        <location evidence="1">Cell membrane</location>
        <topology evidence="1">Multi-pass membrane protein</topology>
    </subcellularLocation>
</comment>
<keyword evidence="4 9" id="KW-1133">Transmembrane helix</keyword>
<keyword evidence="2" id="KW-1003">Cell membrane</keyword>
<keyword evidence="12" id="KW-1185">Reference proteome</keyword>
<evidence type="ECO:0000256" key="5">
    <source>
        <dbReference type="ARBA" id="ARBA00023040"/>
    </source>
</evidence>
<evidence type="ECO:0000256" key="2">
    <source>
        <dbReference type="ARBA" id="ARBA00022475"/>
    </source>
</evidence>